<dbReference type="Pfam" id="PF04143">
    <property type="entry name" value="Sulf_transp"/>
    <property type="match status" value="1"/>
</dbReference>
<evidence type="ECO:0008006" key="11">
    <source>
        <dbReference type="Google" id="ProtNLM"/>
    </source>
</evidence>
<dbReference type="GO" id="GO:0005886">
    <property type="term" value="C:plasma membrane"/>
    <property type="evidence" value="ECO:0007669"/>
    <property type="project" value="UniProtKB-SubCell"/>
</dbReference>
<feature type="transmembrane region" description="Helical" evidence="8">
    <location>
        <begin position="20"/>
        <end position="39"/>
    </location>
</feature>
<evidence type="ECO:0000256" key="1">
    <source>
        <dbReference type="ARBA" id="ARBA00004429"/>
    </source>
</evidence>
<evidence type="ECO:0000256" key="5">
    <source>
        <dbReference type="ARBA" id="ARBA00022692"/>
    </source>
</evidence>
<evidence type="ECO:0000256" key="2">
    <source>
        <dbReference type="ARBA" id="ARBA00022448"/>
    </source>
</evidence>
<evidence type="ECO:0000256" key="6">
    <source>
        <dbReference type="ARBA" id="ARBA00022989"/>
    </source>
</evidence>
<dbReference type="InterPro" id="IPR007272">
    <property type="entry name" value="Sulf_transp_TsuA/YedE"/>
</dbReference>
<name>A0A8K0SPF6_9HYPO</name>
<dbReference type="Proteomes" id="UP000813444">
    <property type="component" value="Unassembled WGS sequence"/>
</dbReference>
<evidence type="ECO:0000256" key="4">
    <source>
        <dbReference type="ARBA" id="ARBA00022519"/>
    </source>
</evidence>
<evidence type="ECO:0000256" key="3">
    <source>
        <dbReference type="ARBA" id="ARBA00022475"/>
    </source>
</evidence>
<gene>
    <name evidence="9" type="ORF">B0I35DRAFT_436199</name>
</gene>
<feature type="transmembrane region" description="Helical" evidence="8">
    <location>
        <begin position="70"/>
        <end position="88"/>
    </location>
</feature>
<proteinExistence type="predicted"/>
<comment type="subcellular location">
    <subcellularLocation>
        <location evidence="1">Cell inner membrane</location>
        <topology evidence="1">Multi-pass membrane protein</topology>
    </subcellularLocation>
</comment>
<accession>A0A8K0SPF6</accession>
<evidence type="ECO:0000256" key="8">
    <source>
        <dbReference type="SAM" id="Phobius"/>
    </source>
</evidence>
<dbReference type="PANTHER" id="PTHR30574">
    <property type="entry name" value="INNER MEMBRANE PROTEIN YEDE"/>
    <property type="match status" value="1"/>
</dbReference>
<sequence>MSLTGACPGTVLVQATASIGRSQLLVCSALMAGITWIKLKPLIIRQTTSKIEPEEGSIMTATGWSANKTIVVYEMAMLAAIITTLTAAPRSSTLLHTVIGGLLIGAGQLSSVLLVKKPVGVSTAYEECGRLFWDALGGKKLGALPDSIVFACGLITGSFMTMLSVPATQEAVARSEKVPLPFILAGGILLVFGARIGGGCTSGHGISGMASMGLSSCISVASMFGAGLLATIGLGL</sequence>
<reference evidence="9" key="1">
    <citation type="journal article" date="2021" name="Nat. Commun.">
        <title>Genetic determinants of endophytism in the Arabidopsis root mycobiome.</title>
        <authorList>
            <person name="Mesny F."/>
            <person name="Miyauchi S."/>
            <person name="Thiergart T."/>
            <person name="Pickel B."/>
            <person name="Atanasova L."/>
            <person name="Karlsson M."/>
            <person name="Huettel B."/>
            <person name="Barry K.W."/>
            <person name="Haridas S."/>
            <person name="Chen C."/>
            <person name="Bauer D."/>
            <person name="Andreopoulos W."/>
            <person name="Pangilinan J."/>
            <person name="LaButti K."/>
            <person name="Riley R."/>
            <person name="Lipzen A."/>
            <person name="Clum A."/>
            <person name="Drula E."/>
            <person name="Henrissat B."/>
            <person name="Kohler A."/>
            <person name="Grigoriev I.V."/>
            <person name="Martin F.M."/>
            <person name="Hacquard S."/>
        </authorList>
    </citation>
    <scope>NUCLEOTIDE SEQUENCE</scope>
    <source>
        <strain evidence="9">MPI-CAGE-CH-0235</strain>
    </source>
</reference>
<dbReference type="EMBL" id="JAGPNK010000009">
    <property type="protein sequence ID" value="KAH7313974.1"/>
    <property type="molecule type" value="Genomic_DNA"/>
</dbReference>
<feature type="transmembrane region" description="Helical" evidence="8">
    <location>
        <begin position="210"/>
        <end position="234"/>
    </location>
</feature>
<feature type="transmembrane region" description="Helical" evidence="8">
    <location>
        <begin position="179"/>
        <end position="198"/>
    </location>
</feature>
<keyword evidence="2" id="KW-0813">Transport</keyword>
<feature type="transmembrane region" description="Helical" evidence="8">
    <location>
        <begin position="94"/>
        <end position="115"/>
    </location>
</feature>
<keyword evidence="5 8" id="KW-0812">Transmembrane</keyword>
<dbReference type="AlphaFoldDB" id="A0A8K0SPF6"/>
<dbReference type="OrthoDB" id="10254418at2759"/>
<protein>
    <recommendedName>
        <fullName evidence="11">Sulphur transport domain-containing protein</fullName>
    </recommendedName>
</protein>
<evidence type="ECO:0000313" key="9">
    <source>
        <dbReference type="EMBL" id="KAH7313974.1"/>
    </source>
</evidence>
<keyword evidence="3" id="KW-1003">Cell membrane</keyword>
<keyword evidence="7 8" id="KW-0472">Membrane</keyword>
<feature type="transmembrane region" description="Helical" evidence="8">
    <location>
        <begin position="148"/>
        <end position="167"/>
    </location>
</feature>
<dbReference type="PANTHER" id="PTHR30574:SF1">
    <property type="entry name" value="SULPHUR TRANSPORT DOMAIN-CONTAINING PROTEIN"/>
    <property type="match status" value="1"/>
</dbReference>
<keyword evidence="10" id="KW-1185">Reference proteome</keyword>
<organism evidence="9 10">
    <name type="scientific">Stachybotrys elegans</name>
    <dbReference type="NCBI Taxonomy" id="80388"/>
    <lineage>
        <taxon>Eukaryota</taxon>
        <taxon>Fungi</taxon>
        <taxon>Dikarya</taxon>
        <taxon>Ascomycota</taxon>
        <taxon>Pezizomycotina</taxon>
        <taxon>Sordariomycetes</taxon>
        <taxon>Hypocreomycetidae</taxon>
        <taxon>Hypocreales</taxon>
        <taxon>Stachybotryaceae</taxon>
        <taxon>Stachybotrys</taxon>
    </lineage>
</organism>
<keyword evidence="4" id="KW-0997">Cell inner membrane</keyword>
<comment type="caution">
    <text evidence="9">The sequence shown here is derived from an EMBL/GenBank/DDBJ whole genome shotgun (WGS) entry which is preliminary data.</text>
</comment>
<evidence type="ECO:0000313" key="10">
    <source>
        <dbReference type="Proteomes" id="UP000813444"/>
    </source>
</evidence>
<keyword evidence="6 8" id="KW-1133">Transmembrane helix</keyword>
<evidence type="ECO:0000256" key="7">
    <source>
        <dbReference type="ARBA" id="ARBA00023136"/>
    </source>
</evidence>